<evidence type="ECO:0000313" key="12">
    <source>
        <dbReference type="Proteomes" id="UP000316968"/>
    </source>
</evidence>
<dbReference type="RefSeq" id="WP_141449713.1">
    <property type="nucleotide sequence ID" value="NZ_CP041217.1"/>
</dbReference>
<dbReference type="InterPro" id="IPR011257">
    <property type="entry name" value="DNA_glycosylase"/>
</dbReference>
<feature type="binding site" evidence="9">
    <location>
        <position position="183"/>
    </location>
    <ligand>
        <name>Zn(2+)</name>
        <dbReference type="ChEBI" id="CHEBI:29105"/>
    </ligand>
</feature>
<dbReference type="Proteomes" id="UP000316968">
    <property type="component" value="Chromosome"/>
</dbReference>
<keyword evidence="5" id="KW-0234">DNA repair</keyword>
<keyword evidence="1 9" id="KW-0479">Metal-binding</keyword>
<evidence type="ECO:0000256" key="3">
    <source>
        <dbReference type="ARBA" id="ARBA00022801"/>
    </source>
</evidence>
<evidence type="ECO:0000256" key="9">
    <source>
        <dbReference type="PIRSR" id="PIRSR604597-1"/>
    </source>
</evidence>
<dbReference type="GO" id="GO:0046872">
    <property type="term" value="F:metal ion binding"/>
    <property type="evidence" value="ECO:0007669"/>
    <property type="project" value="UniProtKB-KW"/>
</dbReference>
<dbReference type="NCBIfam" id="TIGR00624">
    <property type="entry name" value="tag"/>
    <property type="match status" value="1"/>
</dbReference>
<dbReference type="GO" id="GO:0006284">
    <property type="term" value="P:base-excision repair"/>
    <property type="evidence" value="ECO:0007669"/>
    <property type="project" value="InterPro"/>
</dbReference>
<dbReference type="Gene3D" id="1.10.340.30">
    <property type="entry name" value="Hypothetical protein, domain 2"/>
    <property type="match status" value="1"/>
</dbReference>
<dbReference type="InterPro" id="IPR004597">
    <property type="entry name" value="Tag"/>
</dbReference>
<dbReference type="EMBL" id="CP041217">
    <property type="protein sequence ID" value="QDH23176.1"/>
    <property type="molecule type" value="Genomic_DNA"/>
</dbReference>
<evidence type="ECO:0000256" key="2">
    <source>
        <dbReference type="ARBA" id="ARBA00022763"/>
    </source>
</evidence>
<reference evidence="11 12" key="1">
    <citation type="submission" date="2019-06" db="EMBL/GenBank/DDBJ databases">
        <title>Saccharibacillus brassicae sp. nov., an endophytic bacterium isolated from Chinese cabbage seeds (Brassica pekinensis).</title>
        <authorList>
            <person name="Jiang L."/>
            <person name="Lee J."/>
            <person name="Kim S.W."/>
        </authorList>
    </citation>
    <scope>NUCLEOTIDE SEQUENCE [LARGE SCALE GENOMIC DNA]</scope>
    <source>
        <strain evidence="12">KCTC 43072 / ATSA2</strain>
    </source>
</reference>
<dbReference type="Pfam" id="PF03352">
    <property type="entry name" value="Adenine_glyco"/>
    <property type="match status" value="1"/>
</dbReference>
<evidence type="ECO:0000256" key="6">
    <source>
        <dbReference type="ARBA" id="ARBA00052558"/>
    </source>
</evidence>
<keyword evidence="4 9" id="KW-0862">Zinc</keyword>
<dbReference type="PANTHER" id="PTHR30037">
    <property type="entry name" value="DNA-3-METHYLADENINE GLYCOSYLASE 1"/>
    <property type="match status" value="1"/>
</dbReference>
<proteinExistence type="predicted"/>
<evidence type="ECO:0000256" key="8">
    <source>
        <dbReference type="ARBA" id="ARBA00066766"/>
    </source>
</evidence>
<organism evidence="11 12">
    <name type="scientific">Saccharibacillus brassicae</name>
    <dbReference type="NCBI Taxonomy" id="2583377"/>
    <lineage>
        <taxon>Bacteria</taxon>
        <taxon>Bacillati</taxon>
        <taxon>Bacillota</taxon>
        <taxon>Bacilli</taxon>
        <taxon>Bacillales</taxon>
        <taxon>Paenibacillaceae</taxon>
        <taxon>Saccharibacillus</taxon>
    </lineage>
</organism>
<keyword evidence="12" id="KW-1185">Reference proteome</keyword>
<evidence type="ECO:0000256" key="4">
    <source>
        <dbReference type="ARBA" id="ARBA00022833"/>
    </source>
</evidence>
<evidence type="ECO:0000256" key="7">
    <source>
        <dbReference type="ARBA" id="ARBA00057608"/>
    </source>
</evidence>
<dbReference type="OrthoDB" id="9807664at2"/>
<accession>A0A4Y6V3K2</accession>
<dbReference type="KEGG" id="saca:FFV09_21315"/>
<dbReference type="PANTHER" id="PTHR30037:SF4">
    <property type="entry name" value="DNA-3-METHYLADENINE GLYCOSYLASE I"/>
    <property type="match status" value="1"/>
</dbReference>
<feature type="binding site" evidence="9">
    <location>
        <position position="179"/>
    </location>
    <ligand>
        <name>Zn(2+)</name>
        <dbReference type="ChEBI" id="CHEBI:29105"/>
    </ligand>
</feature>
<dbReference type="InterPro" id="IPR052891">
    <property type="entry name" value="DNA-3mA_glycosylase"/>
</dbReference>
<dbReference type="EC" id="3.2.2.20" evidence="8"/>
<dbReference type="GO" id="GO:0008725">
    <property type="term" value="F:DNA-3-methyladenine glycosylase activity"/>
    <property type="evidence" value="ECO:0007669"/>
    <property type="project" value="UniProtKB-EC"/>
</dbReference>
<keyword evidence="2" id="KW-0227">DNA damage</keyword>
<feature type="binding site" evidence="9">
    <location>
        <position position="8"/>
    </location>
    <ligand>
        <name>Zn(2+)</name>
        <dbReference type="ChEBI" id="CHEBI:29105"/>
    </ligand>
</feature>
<sequence length="210" mass="23976">MPQQTVRCRWVNEDPLYIRYHDEEWGVPVHDDRRWFELLILEGAQAGLSWYTVLKKRERYREVFDGFDPEIVAAYDTDKIEALMGDAGIIRNRLKLESAIRNANAFLRVQQEFGSFDAYIWRFVDGCPIVGHRTSPEEVPARTDVSDRLSRDLKTRGFGFVGSTICYALMQASGLVDDHLTGCFRGGGAPARPEFAQERSESESDRPPIG</sequence>
<dbReference type="SUPFAM" id="SSF48150">
    <property type="entry name" value="DNA-glycosylase"/>
    <property type="match status" value="1"/>
</dbReference>
<dbReference type="AlphaFoldDB" id="A0A4Y6V3K2"/>
<comment type="function">
    <text evidence="7">Hydrolysis of the deoxyribose N-glycosidic bond to excise 3-methyladenine from the damaged DNA polymer formed by alkylation lesions.</text>
</comment>
<name>A0A4Y6V3K2_SACBS</name>
<gene>
    <name evidence="11" type="ORF">FFV09_21315</name>
</gene>
<keyword evidence="3" id="KW-0378">Hydrolase</keyword>
<evidence type="ECO:0000256" key="10">
    <source>
        <dbReference type="SAM" id="MobiDB-lite"/>
    </source>
</evidence>
<feature type="compositionally biased region" description="Basic and acidic residues" evidence="10">
    <location>
        <begin position="195"/>
        <end position="210"/>
    </location>
</feature>
<feature type="binding site" evidence="9">
    <location>
        <position position="21"/>
    </location>
    <ligand>
        <name>Zn(2+)</name>
        <dbReference type="ChEBI" id="CHEBI:29105"/>
    </ligand>
</feature>
<evidence type="ECO:0000256" key="1">
    <source>
        <dbReference type="ARBA" id="ARBA00022723"/>
    </source>
</evidence>
<dbReference type="InterPro" id="IPR005019">
    <property type="entry name" value="Adenine_glyco"/>
</dbReference>
<protein>
    <recommendedName>
        <fullName evidence="8">DNA-3-methyladenine glycosylase I</fullName>
        <ecNumber evidence="8">3.2.2.20</ecNumber>
    </recommendedName>
</protein>
<dbReference type="FunFam" id="1.10.340.30:FF:000009">
    <property type="entry name" value="DNA-3-methyladenine glycosylase I"/>
    <property type="match status" value="1"/>
</dbReference>
<evidence type="ECO:0000313" key="11">
    <source>
        <dbReference type="EMBL" id="QDH23176.1"/>
    </source>
</evidence>
<evidence type="ECO:0000256" key="5">
    <source>
        <dbReference type="ARBA" id="ARBA00023204"/>
    </source>
</evidence>
<feature type="region of interest" description="Disordered" evidence="10">
    <location>
        <begin position="189"/>
        <end position="210"/>
    </location>
</feature>
<comment type="catalytic activity">
    <reaction evidence="6">
        <text>Hydrolysis of alkylated DNA, releasing 3-methyladenine.</text>
        <dbReference type="EC" id="3.2.2.20"/>
    </reaction>
</comment>